<evidence type="ECO:0000256" key="2">
    <source>
        <dbReference type="ARBA" id="ARBA00023274"/>
    </source>
</evidence>
<dbReference type="eggNOG" id="arCOG04167">
    <property type="taxonomic scope" value="Archaea"/>
</dbReference>
<organism evidence="5 6">
    <name type="scientific">Thermogladius calderae (strain DSM 22663 / VKM B-2946 / 1633)</name>
    <dbReference type="NCBI Taxonomy" id="1184251"/>
    <lineage>
        <taxon>Archaea</taxon>
        <taxon>Thermoproteota</taxon>
        <taxon>Thermoprotei</taxon>
        <taxon>Desulfurococcales</taxon>
        <taxon>Desulfurococcaceae</taxon>
        <taxon>Thermogladius</taxon>
    </lineage>
</organism>
<dbReference type="HAMAP" id="MF_00721">
    <property type="entry name" value="Ribosomal_eL14"/>
    <property type="match status" value="1"/>
</dbReference>
<dbReference type="FunFam" id="2.30.30.30:FF:000045">
    <property type="entry name" value="50S ribosomal protein L14e"/>
    <property type="match status" value="1"/>
</dbReference>
<sequence length="103" mass="11433">MRERVWIMPAIEIGRVCVKVSGREAGRKCVIVDIIDDSFVLITGPKSLTGVKRRRVNIKHIEPLDKKIAISRGASDEEVLKAIGESGLTDFMKERVKVSTSVV</sequence>
<keyword evidence="6" id="KW-1185">Reference proteome</keyword>
<keyword evidence="1 3" id="KW-0689">Ribosomal protein</keyword>
<dbReference type="PANTHER" id="PTHR11127">
    <property type="entry name" value="60S RIBOSOMAL PROTEIN L14"/>
    <property type="match status" value="1"/>
</dbReference>
<evidence type="ECO:0000313" key="5">
    <source>
        <dbReference type="EMBL" id="AFK50777.1"/>
    </source>
</evidence>
<dbReference type="FunCoup" id="I3TDD9">
    <property type="interactions" value="121"/>
</dbReference>
<dbReference type="GO" id="GO:0003723">
    <property type="term" value="F:RNA binding"/>
    <property type="evidence" value="ECO:0007669"/>
    <property type="project" value="InterPro"/>
</dbReference>
<dbReference type="EMBL" id="CP003531">
    <property type="protein sequence ID" value="AFK50777.1"/>
    <property type="molecule type" value="Genomic_DNA"/>
</dbReference>
<dbReference type="NCBIfam" id="NF003320">
    <property type="entry name" value="PRK04333.1"/>
    <property type="match status" value="1"/>
</dbReference>
<evidence type="ECO:0000256" key="3">
    <source>
        <dbReference type="HAMAP-Rule" id="MF_00721"/>
    </source>
</evidence>
<dbReference type="GO" id="GO:0003735">
    <property type="term" value="F:structural constituent of ribosome"/>
    <property type="evidence" value="ECO:0007669"/>
    <property type="project" value="InterPro"/>
</dbReference>
<accession>I3TDD9</accession>
<dbReference type="InterPro" id="IPR014722">
    <property type="entry name" value="Rib_uL2_dom2"/>
</dbReference>
<comment type="similarity">
    <text evidence="3">Belongs to the eukaryotic ribosomal protein eL14 family.</text>
</comment>
<dbReference type="InterPro" id="IPR023651">
    <property type="entry name" value="Ribosomal_eL14_arc"/>
</dbReference>
<evidence type="ECO:0000256" key="1">
    <source>
        <dbReference type="ARBA" id="ARBA00022980"/>
    </source>
</evidence>
<gene>
    <name evidence="3" type="primary">rpl14e</name>
    <name evidence="5" type="ordered locus">TCELL_0352</name>
</gene>
<dbReference type="KEGG" id="thg:TCELL_0352"/>
<dbReference type="Pfam" id="PF00467">
    <property type="entry name" value="KOW"/>
    <property type="match status" value="1"/>
</dbReference>
<dbReference type="InterPro" id="IPR039660">
    <property type="entry name" value="Ribosomal_eL14"/>
</dbReference>
<proteinExistence type="inferred from homology"/>
<evidence type="ECO:0000313" key="6">
    <source>
        <dbReference type="Proteomes" id="UP000005270"/>
    </source>
</evidence>
<dbReference type="Proteomes" id="UP000005270">
    <property type="component" value="Chromosome"/>
</dbReference>
<dbReference type="InterPro" id="IPR005824">
    <property type="entry name" value="KOW"/>
</dbReference>
<dbReference type="GO" id="GO:0042273">
    <property type="term" value="P:ribosomal large subunit biogenesis"/>
    <property type="evidence" value="ECO:0007669"/>
    <property type="project" value="TreeGrafter"/>
</dbReference>
<dbReference type="CDD" id="cd23702">
    <property type="entry name" value="eL14"/>
    <property type="match status" value="1"/>
</dbReference>
<dbReference type="SUPFAM" id="SSF50104">
    <property type="entry name" value="Translation proteins SH3-like domain"/>
    <property type="match status" value="1"/>
</dbReference>
<name>I3TDD9_THEC1</name>
<dbReference type="PANTHER" id="PTHR11127:SF2">
    <property type="entry name" value="LARGE RIBOSOMAL SUBUNIT PROTEIN EL14"/>
    <property type="match status" value="1"/>
</dbReference>
<evidence type="ECO:0000259" key="4">
    <source>
        <dbReference type="Pfam" id="PF00467"/>
    </source>
</evidence>
<dbReference type="InterPro" id="IPR008991">
    <property type="entry name" value="Translation_prot_SH3-like_sf"/>
</dbReference>
<feature type="domain" description="KOW" evidence="4">
    <location>
        <begin position="14"/>
        <end position="42"/>
    </location>
</feature>
<dbReference type="STRING" id="1184251.TCELL_0352"/>
<dbReference type="HOGENOM" id="CLU_183474_0_0_2"/>
<dbReference type="Gene3D" id="2.30.30.30">
    <property type="match status" value="1"/>
</dbReference>
<dbReference type="AlphaFoldDB" id="I3TDD9"/>
<keyword evidence="2 3" id="KW-0687">Ribonucleoprotein</keyword>
<protein>
    <recommendedName>
        <fullName evidence="3">Large ribosomal subunit protein eL14</fullName>
    </recommendedName>
</protein>
<dbReference type="GO" id="GO:0006412">
    <property type="term" value="P:translation"/>
    <property type="evidence" value="ECO:0007669"/>
    <property type="project" value="UniProtKB-UniRule"/>
</dbReference>
<dbReference type="InParanoid" id="I3TDD9"/>
<reference evidence="5 6" key="1">
    <citation type="journal article" date="2012" name="J. Bacteriol.">
        <title>Complete genome sequence of the hyperthermophilic cellulolytic Crenarchaeon 'Thermogladius cellulolyticus' 1633.</title>
        <authorList>
            <person name="Mardanov A.V."/>
            <person name="Kochetkova T.V."/>
            <person name="Beletsky A.V."/>
            <person name="Bonch-Osmolovskaya E.A."/>
            <person name="Ravin N.V."/>
            <person name="Skryabin K.G."/>
        </authorList>
    </citation>
    <scope>NUCLEOTIDE SEQUENCE [LARGE SCALE GENOMIC DNA]</scope>
    <source>
        <strain evidence="6">DSM 22663 / VKM B-2946 / 1633</strain>
    </source>
</reference>
<dbReference type="GO" id="GO:0022625">
    <property type="term" value="C:cytosolic large ribosomal subunit"/>
    <property type="evidence" value="ECO:0007669"/>
    <property type="project" value="TreeGrafter"/>
</dbReference>